<keyword evidence="2" id="KW-1185">Reference proteome</keyword>
<proteinExistence type="predicted"/>
<reference evidence="1 2" key="1">
    <citation type="submission" date="2020-03" db="EMBL/GenBank/DDBJ databases">
        <title>Salinimicrobium sp. nov, isolated from SCS.</title>
        <authorList>
            <person name="Cao W.R."/>
        </authorList>
    </citation>
    <scope>NUCLEOTIDE SEQUENCE [LARGE SCALE GENOMIC DNA]</scope>
    <source>
        <strain evidence="2">J15B91</strain>
    </source>
</reference>
<dbReference type="EMBL" id="JAAVJR010001222">
    <property type="protein sequence ID" value="NJW55501.1"/>
    <property type="molecule type" value="Genomic_DNA"/>
</dbReference>
<evidence type="ECO:0000313" key="1">
    <source>
        <dbReference type="EMBL" id="NJW55501.1"/>
    </source>
</evidence>
<organism evidence="1 2">
    <name type="scientific">Salinimicrobium oceani</name>
    <dbReference type="NCBI Taxonomy" id="2722702"/>
    <lineage>
        <taxon>Bacteria</taxon>
        <taxon>Pseudomonadati</taxon>
        <taxon>Bacteroidota</taxon>
        <taxon>Flavobacteriia</taxon>
        <taxon>Flavobacteriales</taxon>
        <taxon>Flavobacteriaceae</taxon>
        <taxon>Salinimicrobium</taxon>
    </lineage>
</organism>
<gene>
    <name evidence="1" type="ORF">HC175_21545</name>
</gene>
<name>A0ABX1D8J2_9FLAO</name>
<comment type="caution">
    <text evidence="1">The sequence shown here is derived from an EMBL/GenBank/DDBJ whole genome shotgun (WGS) entry which is preliminary data.</text>
</comment>
<protein>
    <submittedName>
        <fullName evidence="1">Uncharacterized protein</fullName>
    </submittedName>
</protein>
<dbReference type="Proteomes" id="UP000703674">
    <property type="component" value="Unassembled WGS sequence"/>
</dbReference>
<evidence type="ECO:0000313" key="2">
    <source>
        <dbReference type="Proteomes" id="UP000703674"/>
    </source>
</evidence>
<sequence>MALPIWGIYMKKVYADKQLNVPKGPFPRPEVVTIQTDCDSYGKAASDDEDSLPDELDF</sequence>
<accession>A0ABX1D8J2</accession>